<dbReference type="PROSITE" id="PS50010">
    <property type="entry name" value="DH_2"/>
    <property type="match status" value="1"/>
</dbReference>
<dbReference type="EMBL" id="GG666459">
    <property type="protein sequence ID" value="EEN69022.1"/>
    <property type="molecule type" value="Genomic_DNA"/>
</dbReference>
<evidence type="ECO:0000259" key="1">
    <source>
        <dbReference type="PROSITE" id="PS50010"/>
    </source>
</evidence>
<dbReference type="InterPro" id="IPR000219">
    <property type="entry name" value="DH_dom"/>
</dbReference>
<dbReference type="SMART" id="SM00325">
    <property type="entry name" value="RhoGEF"/>
    <property type="match status" value="1"/>
</dbReference>
<reference evidence="2" key="1">
    <citation type="journal article" date="2008" name="Nature">
        <title>The amphioxus genome and the evolution of the chordate karyotype.</title>
        <authorList>
            <consortium name="US DOE Joint Genome Institute (JGI-PGF)"/>
            <person name="Putnam N.H."/>
            <person name="Butts T."/>
            <person name="Ferrier D.E.K."/>
            <person name="Furlong R.F."/>
            <person name="Hellsten U."/>
            <person name="Kawashima T."/>
            <person name="Robinson-Rechavi M."/>
            <person name="Shoguchi E."/>
            <person name="Terry A."/>
            <person name="Yu J.-K."/>
            <person name="Benito-Gutierrez E.L."/>
            <person name="Dubchak I."/>
            <person name="Garcia-Fernandez J."/>
            <person name="Gibson-Brown J.J."/>
            <person name="Grigoriev I.V."/>
            <person name="Horton A.C."/>
            <person name="de Jong P.J."/>
            <person name="Jurka J."/>
            <person name="Kapitonov V.V."/>
            <person name="Kohara Y."/>
            <person name="Kuroki Y."/>
            <person name="Lindquist E."/>
            <person name="Lucas S."/>
            <person name="Osoegawa K."/>
            <person name="Pennacchio L.A."/>
            <person name="Salamov A.A."/>
            <person name="Satou Y."/>
            <person name="Sauka-Spengler T."/>
            <person name="Schmutz J."/>
            <person name="Shin-I T."/>
            <person name="Toyoda A."/>
            <person name="Bronner-Fraser M."/>
            <person name="Fujiyama A."/>
            <person name="Holland L.Z."/>
            <person name="Holland P.W.H."/>
            <person name="Satoh N."/>
            <person name="Rokhsar D.S."/>
        </authorList>
    </citation>
    <scope>NUCLEOTIDE SEQUENCE [LARGE SCALE GENOMIC DNA]</scope>
    <source>
        <strain evidence="2">S238N-H82</strain>
        <tissue evidence="2">Testes</tissue>
    </source>
</reference>
<dbReference type="InterPro" id="IPR047271">
    <property type="entry name" value="Ephexin-like"/>
</dbReference>
<dbReference type="Pfam" id="PF00621">
    <property type="entry name" value="RhoGEF"/>
    <property type="match status" value="1"/>
</dbReference>
<organism>
    <name type="scientific">Branchiostoma floridae</name>
    <name type="common">Florida lancelet</name>
    <name type="synonym">Amphioxus</name>
    <dbReference type="NCBI Taxonomy" id="7739"/>
    <lineage>
        <taxon>Eukaryota</taxon>
        <taxon>Metazoa</taxon>
        <taxon>Chordata</taxon>
        <taxon>Cephalochordata</taxon>
        <taxon>Leptocardii</taxon>
        <taxon>Amphioxiformes</taxon>
        <taxon>Branchiostomatidae</taxon>
        <taxon>Branchiostoma</taxon>
    </lineage>
</organism>
<evidence type="ECO:0000313" key="2">
    <source>
        <dbReference type="EMBL" id="EEN69022.1"/>
    </source>
</evidence>
<dbReference type="CDD" id="cd00160">
    <property type="entry name" value="RhoGEF"/>
    <property type="match status" value="1"/>
</dbReference>
<proteinExistence type="predicted"/>
<feature type="domain" description="DH" evidence="1">
    <location>
        <begin position="7"/>
        <end position="198"/>
    </location>
</feature>
<feature type="non-terminal residue" evidence="2">
    <location>
        <position position="269"/>
    </location>
</feature>
<dbReference type="InParanoid" id="C3XSV1"/>
<dbReference type="InterPro" id="IPR035899">
    <property type="entry name" value="DBL_dom_sf"/>
</dbReference>
<accession>C3XSV1</accession>
<protein>
    <recommendedName>
        <fullName evidence="1">DH domain-containing protein</fullName>
    </recommendedName>
</protein>
<dbReference type="Gene3D" id="1.20.900.10">
    <property type="entry name" value="Dbl homology (DH) domain"/>
    <property type="match status" value="1"/>
</dbReference>
<dbReference type="PANTHER" id="PTHR12845:SF5">
    <property type="entry name" value="EPHEXIN, ISOFORM D"/>
    <property type="match status" value="1"/>
</dbReference>
<dbReference type="SUPFAM" id="SSF50729">
    <property type="entry name" value="PH domain-like"/>
    <property type="match status" value="1"/>
</dbReference>
<dbReference type="Gene3D" id="2.30.29.30">
    <property type="entry name" value="Pleckstrin-homology domain (PH domain)/Phosphotyrosine-binding domain (PTB)"/>
    <property type="match status" value="1"/>
</dbReference>
<dbReference type="AlphaFoldDB" id="C3XSV1"/>
<sequence>MSTQQRQLQEAIFEVLKTEGSYLHSMTIFVQHFMSDEELRRSIKSSEYKALMSNSGEVLKASQLFFNDLKARQEKNVVVNDICDIIVKHAKKGFLVPYKNYCKNLPLQESTLKSLTEGTQSQELNQNFCDALKKLEMDERCGKLPFSSFLLLPMQRITRFPLMVERIMNMREADTKLFNTALDALTAVRNVSKQCNQATRKEQQMIELEDLVKKLAFDKVNPNFSLLNKERSIIKQGELTWIPVRGKKTKNHIVLLTDYLLVTKKKEDK</sequence>
<dbReference type="GO" id="GO:0005085">
    <property type="term" value="F:guanyl-nucleotide exchange factor activity"/>
    <property type="evidence" value="ECO:0007669"/>
    <property type="project" value="InterPro"/>
</dbReference>
<dbReference type="PANTHER" id="PTHR12845">
    <property type="entry name" value="GUANINE NUCLEOTIDE EXCHANGE FACTOR"/>
    <property type="match status" value="1"/>
</dbReference>
<gene>
    <name evidence="2" type="ORF">BRAFLDRAFT_213197</name>
</gene>
<dbReference type="SUPFAM" id="SSF48065">
    <property type="entry name" value="DBL homology domain (DH-domain)"/>
    <property type="match status" value="1"/>
</dbReference>
<name>C3XSV1_BRAFL</name>
<dbReference type="InterPro" id="IPR011993">
    <property type="entry name" value="PH-like_dom_sf"/>
</dbReference>
<dbReference type="eggNOG" id="KOG3523">
    <property type="taxonomic scope" value="Eukaryota"/>
</dbReference>